<keyword evidence="1" id="KW-0472">Membrane</keyword>
<evidence type="ECO:0000259" key="2">
    <source>
        <dbReference type="Pfam" id="PF04235"/>
    </source>
</evidence>
<accession>A0A495VZF3</accession>
<dbReference type="AlphaFoldDB" id="A0A495VZF3"/>
<comment type="caution">
    <text evidence="3">The sequence shown here is derived from an EMBL/GenBank/DDBJ whole genome shotgun (WGS) entry which is preliminary data.</text>
</comment>
<protein>
    <recommendedName>
        <fullName evidence="2">DUF418 domain-containing protein</fullName>
    </recommendedName>
</protein>
<feature type="domain" description="DUF418" evidence="2">
    <location>
        <begin position="207"/>
        <end position="361"/>
    </location>
</feature>
<feature type="transmembrane region" description="Helical" evidence="1">
    <location>
        <begin position="255"/>
        <end position="273"/>
    </location>
</feature>
<feature type="transmembrane region" description="Helical" evidence="1">
    <location>
        <begin position="109"/>
        <end position="125"/>
    </location>
</feature>
<dbReference type="Proteomes" id="UP000282084">
    <property type="component" value="Unassembled WGS sequence"/>
</dbReference>
<evidence type="ECO:0000313" key="4">
    <source>
        <dbReference type="Proteomes" id="UP000282084"/>
    </source>
</evidence>
<gene>
    <name evidence="3" type="ORF">C8E97_2490</name>
</gene>
<dbReference type="OrthoDB" id="9807744at2"/>
<feature type="transmembrane region" description="Helical" evidence="1">
    <location>
        <begin position="294"/>
        <end position="313"/>
    </location>
</feature>
<dbReference type="InterPro" id="IPR007349">
    <property type="entry name" value="DUF418"/>
</dbReference>
<feature type="transmembrane region" description="Helical" evidence="1">
    <location>
        <begin position="319"/>
        <end position="345"/>
    </location>
</feature>
<feature type="transmembrane region" description="Helical" evidence="1">
    <location>
        <begin position="7"/>
        <end position="27"/>
    </location>
</feature>
<dbReference type="PANTHER" id="PTHR30590:SF2">
    <property type="entry name" value="INNER MEMBRANE PROTEIN"/>
    <property type="match status" value="1"/>
</dbReference>
<sequence>MGGRITALDVLRGVAILGTLGTNIWIFTDPAGPAGFLAGASGAGEALLRMVSNGKFLALLSIMFGIGLALQHDSAVRRGQRWPGWYLWRSALLLFEGMLHFTLIFEFDVLMFYALVSVLVAFLVGRGSRVVWAWLAGAAVVHVAFVALLTVGLLAGAASIDGGGLVIDTSSWLAHARSRLDNVVALRAEAVFVLPLSTVLFLAGARLLRAGALEDSERGRRVQRRLMAWGLGLGLPLNVLTTLAGGAWFAVDRYLCAPLVAFGLLGGITALVHRMRESAGPLRRGVTAVGRSALTCYIAQNLIASVLCYRWGFDLVGRFGHLGVLFTVAMWLVVSSLLVVGASWWMNRFRRGPVEAVWHWAYVAPQRWIGPPAVLDVPSSRRAGSAAD</sequence>
<dbReference type="EMBL" id="RBXO01000001">
    <property type="protein sequence ID" value="RKT53903.1"/>
    <property type="molecule type" value="Genomic_DNA"/>
</dbReference>
<evidence type="ECO:0000313" key="3">
    <source>
        <dbReference type="EMBL" id="RKT53903.1"/>
    </source>
</evidence>
<feature type="transmembrane region" description="Helical" evidence="1">
    <location>
        <begin position="47"/>
        <end position="70"/>
    </location>
</feature>
<keyword evidence="4" id="KW-1185">Reference proteome</keyword>
<feature type="transmembrane region" description="Helical" evidence="1">
    <location>
        <begin position="82"/>
        <end position="103"/>
    </location>
</feature>
<dbReference type="Pfam" id="PF04235">
    <property type="entry name" value="DUF418"/>
    <property type="match status" value="1"/>
</dbReference>
<dbReference type="InterPro" id="IPR052529">
    <property type="entry name" value="Bact_Transport_Assoc"/>
</dbReference>
<name>A0A495VZF3_9PSEU</name>
<keyword evidence="1" id="KW-0812">Transmembrane</keyword>
<feature type="transmembrane region" description="Helical" evidence="1">
    <location>
        <begin position="226"/>
        <end position="249"/>
    </location>
</feature>
<feature type="transmembrane region" description="Helical" evidence="1">
    <location>
        <begin position="184"/>
        <end position="205"/>
    </location>
</feature>
<reference evidence="3 4" key="1">
    <citation type="submission" date="2018-10" db="EMBL/GenBank/DDBJ databases">
        <title>Sequencing the genomes of 1000 actinobacteria strains.</title>
        <authorList>
            <person name="Klenk H.-P."/>
        </authorList>
    </citation>
    <scope>NUCLEOTIDE SEQUENCE [LARGE SCALE GENOMIC DNA]</scope>
    <source>
        <strain evidence="3 4">DSM 43800</strain>
    </source>
</reference>
<proteinExistence type="predicted"/>
<evidence type="ECO:0000256" key="1">
    <source>
        <dbReference type="SAM" id="Phobius"/>
    </source>
</evidence>
<dbReference type="PANTHER" id="PTHR30590">
    <property type="entry name" value="INNER MEMBRANE PROTEIN"/>
    <property type="match status" value="1"/>
</dbReference>
<keyword evidence="1" id="KW-1133">Transmembrane helix</keyword>
<feature type="transmembrane region" description="Helical" evidence="1">
    <location>
        <begin position="132"/>
        <end position="155"/>
    </location>
</feature>
<dbReference type="RefSeq" id="WP_121004831.1">
    <property type="nucleotide sequence ID" value="NZ_RBXO01000001.1"/>
</dbReference>
<organism evidence="3 4">
    <name type="scientific">Saccharothrix australiensis</name>
    <dbReference type="NCBI Taxonomy" id="2072"/>
    <lineage>
        <taxon>Bacteria</taxon>
        <taxon>Bacillati</taxon>
        <taxon>Actinomycetota</taxon>
        <taxon>Actinomycetes</taxon>
        <taxon>Pseudonocardiales</taxon>
        <taxon>Pseudonocardiaceae</taxon>
        <taxon>Saccharothrix</taxon>
    </lineage>
</organism>